<keyword evidence="5" id="KW-0067">ATP-binding</keyword>
<evidence type="ECO:0000256" key="5">
    <source>
        <dbReference type="ARBA" id="ARBA00022840"/>
    </source>
</evidence>
<reference evidence="10" key="1">
    <citation type="journal article" date="2014" name="Nat. Commun.">
        <title>The emerging biofuel crop Camelina sativa retains a highly undifferentiated hexaploid genome structure.</title>
        <authorList>
            <person name="Kagale S."/>
            <person name="Koh C."/>
            <person name="Nixon J."/>
            <person name="Bollina V."/>
            <person name="Clarke W.E."/>
            <person name="Tuteja R."/>
            <person name="Spillane C."/>
            <person name="Robinson S.J."/>
            <person name="Links M.G."/>
            <person name="Clarke C."/>
            <person name="Higgins E.E."/>
            <person name="Huebert T."/>
            <person name="Sharpe A.G."/>
            <person name="Parkin I.A."/>
        </authorList>
    </citation>
    <scope>NUCLEOTIDE SEQUENCE [LARGE SCALE GENOMIC DNA]</scope>
    <source>
        <strain evidence="10">cv. DH55</strain>
    </source>
</reference>
<dbReference type="GeneID" id="104712138"/>
<reference evidence="11" key="2">
    <citation type="submission" date="2025-08" db="UniProtKB">
        <authorList>
            <consortium name="RefSeq"/>
        </authorList>
    </citation>
    <scope>IDENTIFICATION</scope>
    <source>
        <tissue evidence="11">Leaf</tissue>
    </source>
</reference>
<dbReference type="PROSITE" id="PS00211">
    <property type="entry name" value="ABC_TRANSPORTER_1"/>
    <property type="match status" value="1"/>
</dbReference>
<evidence type="ECO:0000313" key="11">
    <source>
        <dbReference type="RefSeq" id="XP_010427269.1"/>
    </source>
</evidence>
<gene>
    <name evidence="11" type="primary">LOC104712138</name>
</gene>
<dbReference type="InterPro" id="IPR050352">
    <property type="entry name" value="ABCG_transporters"/>
</dbReference>
<feature type="transmembrane region" description="Helical" evidence="8">
    <location>
        <begin position="426"/>
        <end position="447"/>
    </location>
</feature>
<evidence type="ECO:0000256" key="3">
    <source>
        <dbReference type="ARBA" id="ARBA00022692"/>
    </source>
</evidence>
<feature type="transmembrane region" description="Helical" evidence="8">
    <location>
        <begin position="686"/>
        <end position="707"/>
    </location>
</feature>
<organism evidence="10 11">
    <name type="scientific">Camelina sativa</name>
    <name type="common">False flax</name>
    <name type="synonym">Myagrum sativum</name>
    <dbReference type="NCBI Taxonomy" id="90675"/>
    <lineage>
        <taxon>Eukaryota</taxon>
        <taxon>Viridiplantae</taxon>
        <taxon>Streptophyta</taxon>
        <taxon>Embryophyta</taxon>
        <taxon>Tracheophyta</taxon>
        <taxon>Spermatophyta</taxon>
        <taxon>Magnoliopsida</taxon>
        <taxon>eudicotyledons</taxon>
        <taxon>Gunneridae</taxon>
        <taxon>Pentapetalae</taxon>
        <taxon>rosids</taxon>
        <taxon>malvids</taxon>
        <taxon>Brassicales</taxon>
        <taxon>Brassicaceae</taxon>
        <taxon>Camelineae</taxon>
        <taxon>Camelina</taxon>
    </lineage>
</organism>
<sequence length="713" mass="79391">MNLSLSGRKIAIGSPTLDELLKDCDSFRKGDSPDSEKSDDPAHHVIDVEALHLKPVPFVLAFNNLEYDVILGRRFGFSRRSGVKTLLDDVSGEACDGDILAVLGASGAGKSTLIDALAGRVAQGSLKGSVTLNGEKVLQTRLLKVISAYVMQDDLLFPMLTVKETLMFASEFRLPRSLSKSKKMERVEALIDQLGLRNAANTVIGDEGHRGVSGGERRRVSIGIDIIHDPIVLFLDEPTSGLDSTNAFMVVQVLKRIAQSGSIVIMSIHQPSARIVELLDRLIILSRGKSVFNGSPASLPGFFADFGRPIPEKENITEFALDLVRELEGSTERTRSLVDFNEKWQQNKLSFSQSAPHTNMFELDSPLTLKEAINASVSRGKLVSGSSRDNVISMETVSSYANPSLFETFILAKRYMKNWMRMPELVGTRIATVMVTGFLLATVYWKLDHTPRGALERLTLFAFVVPTMFYCCLDNVPVFIQERYIFLRETTHNAYRTSSYVISHSLVTLPQLIVPSLVFSTITFWTVGLSGGGLEGFYFYCLIIYASFWSGSSVVTFISGVVPNIMLSYMVAISYLAYCLLLSGFYVNRDRIPVYWTWFHYISLLKYPYEAVLINEFDDPSRCFVTGVQVFDNTLLGGVSDSGKIKLLETLGKSLNTRITESTCLRTGSDLLAQQGITELSKWECLWITFASGLFFRILFYFALLFGSRNKRT</sequence>
<dbReference type="Pfam" id="PF00005">
    <property type="entry name" value="ABC_tran"/>
    <property type="match status" value="1"/>
</dbReference>
<dbReference type="Pfam" id="PF01061">
    <property type="entry name" value="ABC2_membrane"/>
    <property type="match status" value="1"/>
</dbReference>
<name>A0ABM0TJD9_CAMSA</name>
<dbReference type="SMART" id="SM00382">
    <property type="entry name" value="AAA"/>
    <property type="match status" value="1"/>
</dbReference>
<dbReference type="SUPFAM" id="SSF52540">
    <property type="entry name" value="P-loop containing nucleoside triphosphate hydrolases"/>
    <property type="match status" value="1"/>
</dbReference>
<evidence type="ECO:0000256" key="4">
    <source>
        <dbReference type="ARBA" id="ARBA00022741"/>
    </source>
</evidence>
<evidence type="ECO:0000256" key="8">
    <source>
        <dbReference type="SAM" id="Phobius"/>
    </source>
</evidence>
<accession>A0ABM0TJD9</accession>
<evidence type="ECO:0000259" key="9">
    <source>
        <dbReference type="PROSITE" id="PS50893"/>
    </source>
</evidence>
<dbReference type="PANTHER" id="PTHR48041">
    <property type="entry name" value="ABC TRANSPORTER G FAMILY MEMBER 28"/>
    <property type="match status" value="1"/>
</dbReference>
<keyword evidence="6 8" id="KW-1133">Transmembrane helix</keyword>
<dbReference type="InterPro" id="IPR017871">
    <property type="entry name" value="ABC_transporter-like_CS"/>
</dbReference>
<dbReference type="InterPro" id="IPR003439">
    <property type="entry name" value="ABC_transporter-like_ATP-bd"/>
</dbReference>
<keyword evidence="7 8" id="KW-0472">Membrane</keyword>
<dbReference type="Proteomes" id="UP000694864">
    <property type="component" value="Chromosome 9"/>
</dbReference>
<feature type="transmembrane region" description="Helical" evidence="8">
    <location>
        <begin position="459"/>
        <end position="480"/>
    </location>
</feature>
<keyword evidence="10" id="KW-1185">Reference proteome</keyword>
<feature type="transmembrane region" description="Helical" evidence="8">
    <location>
        <begin position="565"/>
        <end position="587"/>
    </location>
</feature>
<evidence type="ECO:0000256" key="7">
    <source>
        <dbReference type="ARBA" id="ARBA00023136"/>
    </source>
</evidence>
<keyword evidence="3 8" id="KW-0812">Transmembrane</keyword>
<dbReference type="PROSITE" id="PS50893">
    <property type="entry name" value="ABC_TRANSPORTER_2"/>
    <property type="match status" value="1"/>
</dbReference>
<protein>
    <submittedName>
        <fullName evidence="11">ABC transporter G family member 19-like</fullName>
    </submittedName>
</protein>
<evidence type="ECO:0000256" key="6">
    <source>
        <dbReference type="ARBA" id="ARBA00022989"/>
    </source>
</evidence>
<dbReference type="InterPro" id="IPR013525">
    <property type="entry name" value="ABC2_TM"/>
</dbReference>
<dbReference type="InterPro" id="IPR027417">
    <property type="entry name" value="P-loop_NTPase"/>
</dbReference>
<evidence type="ECO:0000313" key="10">
    <source>
        <dbReference type="Proteomes" id="UP000694864"/>
    </source>
</evidence>
<keyword evidence="4" id="KW-0547">Nucleotide-binding</keyword>
<feature type="transmembrane region" description="Helical" evidence="8">
    <location>
        <begin position="501"/>
        <end position="525"/>
    </location>
</feature>
<keyword evidence="2" id="KW-0813">Transport</keyword>
<dbReference type="Gene3D" id="3.40.50.300">
    <property type="entry name" value="P-loop containing nucleotide triphosphate hydrolases"/>
    <property type="match status" value="1"/>
</dbReference>
<comment type="subcellular location">
    <subcellularLocation>
        <location evidence="1">Membrane</location>
        <topology evidence="1">Multi-pass membrane protein</topology>
    </subcellularLocation>
</comment>
<feature type="domain" description="ABC transporter" evidence="9">
    <location>
        <begin position="60"/>
        <end position="312"/>
    </location>
</feature>
<dbReference type="InterPro" id="IPR003593">
    <property type="entry name" value="AAA+_ATPase"/>
</dbReference>
<evidence type="ECO:0000256" key="1">
    <source>
        <dbReference type="ARBA" id="ARBA00004141"/>
    </source>
</evidence>
<feature type="transmembrane region" description="Helical" evidence="8">
    <location>
        <begin position="537"/>
        <end position="558"/>
    </location>
</feature>
<dbReference type="PANTHER" id="PTHR48041:SF37">
    <property type="entry name" value="ABC TRANSPORTER G FAMILY MEMBER 19"/>
    <property type="match status" value="1"/>
</dbReference>
<proteinExistence type="predicted"/>
<evidence type="ECO:0000256" key="2">
    <source>
        <dbReference type="ARBA" id="ARBA00022448"/>
    </source>
</evidence>
<dbReference type="RefSeq" id="XP_010427269.1">
    <property type="nucleotide sequence ID" value="XM_010428967.2"/>
</dbReference>